<evidence type="ECO:0000259" key="3">
    <source>
        <dbReference type="PROSITE" id="PS51186"/>
    </source>
</evidence>
<keyword evidence="2" id="KW-0012">Acyltransferase</keyword>
<organism evidence="4 5">
    <name type="scientific">Paenibacillus physcomitrellae</name>
    <dbReference type="NCBI Taxonomy" id="1619311"/>
    <lineage>
        <taxon>Bacteria</taxon>
        <taxon>Bacillati</taxon>
        <taxon>Bacillota</taxon>
        <taxon>Bacilli</taxon>
        <taxon>Bacillales</taxon>
        <taxon>Paenibacillaceae</taxon>
        <taxon>Paenibacillus</taxon>
    </lineage>
</organism>
<gene>
    <name evidence="4" type="ORF">GCM10010917_31100</name>
</gene>
<dbReference type="CDD" id="cd04301">
    <property type="entry name" value="NAT_SF"/>
    <property type="match status" value="1"/>
</dbReference>
<dbReference type="PROSITE" id="PS51186">
    <property type="entry name" value="GNAT"/>
    <property type="match status" value="1"/>
</dbReference>
<dbReference type="InterPro" id="IPR000182">
    <property type="entry name" value="GNAT_dom"/>
</dbReference>
<dbReference type="Gene3D" id="3.40.630.30">
    <property type="match status" value="1"/>
</dbReference>
<dbReference type="SUPFAM" id="SSF55729">
    <property type="entry name" value="Acyl-CoA N-acyltransferases (Nat)"/>
    <property type="match status" value="1"/>
</dbReference>
<dbReference type="Pfam" id="PF00583">
    <property type="entry name" value="Acetyltransf_1"/>
    <property type="match status" value="1"/>
</dbReference>
<keyword evidence="5" id="KW-1185">Reference proteome</keyword>
<dbReference type="RefSeq" id="WP_094094422.1">
    <property type="nucleotide sequence ID" value="NZ_BMHF01000011.1"/>
</dbReference>
<evidence type="ECO:0000313" key="5">
    <source>
        <dbReference type="Proteomes" id="UP000609323"/>
    </source>
</evidence>
<reference evidence="5" key="1">
    <citation type="journal article" date="2019" name="Int. J. Syst. Evol. Microbiol.">
        <title>The Global Catalogue of Microorganisms (GCM) 10K type strain sequencing project: providing services to taxonomists for standard genome sequencing and annotation.</title>
        <authorList>
            <consortium name="The Broad Institute Genomics Platform"/>
            <consortium name="The Broad Institute Genome Sequencing Center for Infectious Disease"/>
            <person name="Wu L."/>
            <person name="Ma J."/>
        </authorList>
    </citation>
    <scope>NUCLEOTIDE SEQUENCE [LARGE SCALE GENOMIC DNA]</scope>
    <source>
        <strain evidence="5">CGMCC 1.15044</strain>
    </source>
</reference>
<accession>A0ABQ1GHI4</accession>
<evidence type="ECO:0000313" key="4">
    <source>
        <dbReference type="EMBL" id="GGA43579.1"/>
    </source>
</evidence>
<dbReference type="PANTHER" id="PTHR43877">
    <property type="entry name" value="AMINOALKYLPHOSPHONATE N-ACETYLTRANSFERASE-RELATED-RELATED"/>
    <property type="match status" value="1"/>
</dbReference>
<evidence type="ECO:0000256" key="1">
    <source>
        <dbReference type="ARBA" id="ARBA00022679"/>
    </source>
</evidence>
<dbReference type="InterPro" id="IPR016181">
    <property type="entry name" value="Acyl_CoA_acyltransferase"/>
</dbReference>
<protein>
    <submittedName>
        <fullName evidence="4">N-acetyltransferase</fullName>
    </submittedName>
</protein>
<name>A0ABQ1GHI4_9BACL</name>
<dbReference type="InterPro" id="IPR050832">
    <property type="entry name" value="Bact_Acetyltransf"/>
</dbReference>
<dbReference type="Proteomes" id="UP000609323">
    <property type="component" value="Unassembled WGS sequence"/>
</dbReference>
<dbReference type="PANTHER" id="PTHR43877:SF2">
    <property type="entry name" value="AMINOALKYLPHOSPHONATE N-ACETYLTRANSFERASE-RELATED"/>
    <property type="match status" value="1"/>
</dbReference>
<keyword evidence="1" id="KW-0808">Transferase</keyword>
<sequence>MANEQDKQIHQAEKDAIVIRDAQEEDQPNIERLLLEAYGQYEEVMAGERWLAYRESIRDSVYKEGPVARIVAELNGEIVGSVQMFLDSEVAYGRSDLNIQDPIIRLLATSPQARGRGVATLLIRESIERSRQLGGEMLYLHSSDLMAPAIRLYEHLGFVRTPEKEMLNGTTLVKCFSIPLHPEKAGARTVEAAQAAE</sequence>
<comment type="caution">
    <text evidence="4">The sequence shown here is derived from an EMBL/GenBank/DDBJ whole genome shotgun (WGS) entry which is preliminary data.</text>
</comment>
<dbReference type="EMBL" id="BMHF01000011">
    <property type="protein sequence ID" value="GGA43579.1"/>
    <property type="molecule type" value="Genomic_DNA"/>
</dbReference>
<proteinExistence type="predicted"/>
<feature type="domain" description="N-acetyltransferase" evidence="3">
    <location>
        <begin position="17"/>
        <end position="179"/>
    </location>
</feature>
<evidence type="ECO:0000256" key="2">
    <source>
        <dbReference type="ARBA" id="ARBA00023315"/>
    </source>
</evidence>